<evidence type="ECO:0000313" key="4">
    <source>
        <dbReference type="Proteomes" id="UP000075604"/>
    </source>
</evidence>
<dbReference type="EMBL" id="JELX01003991">
    <property type="protein sequence ID" value="KYF50722.1"/>
    <property type="molecule type" value="Genomic_DNA"/>
</dbReference>
<reference evidence="3 4" key="1">
    <citation type="submission" date="2014-02" db="EMBL/GenBank/DDBJ databases">
        <title>The small core and large imbalanced accessory genome model reveals a collaborative survival strategy of Sorangium cellulosum strains in nature.</title>
        <authorList>
            <person name="Han K."/>
            <person name="Peng R."/>
            <person name="Blom J."/>
            <person name="Li Y.-Z."/>
        </authorList>
    </citation>
    <scope>NUCLEOTIDE SEQUENCE [LARGE SCALE GENOMIC DNA]</scope>
    <source>
        <strain evidence="2 3">So0149</strain>
        <strain evidence="1 4">So0157-18</strain>
    </source>
</reference>
<dbReference type="Pfam" id="PF09720">
    <property type="entry name" value="Unstab_antitox"/>
    <property type="match status" value="1"/>
</dbReference>
<proteinExistence type="predicted"/>
<dbReference type="Proteomes" id="UP000075515">
    <property type="component" value="Unassembled WGS sequence"/>
</dbReference>
<evidence type="ECO:0000313" key="2">
    <source>
        <dbReference type="EMBL" id="KYF98559.1"/>
    </source>
</evidence>
<sequence>MAKAALDIARLSRDEQLDLLDELWARLGRDPDAFPLSDAQRVELDRRLDELEAEGPVGLTWDEVVAQARARSR</sequence>
<organism evidence="1 4">
    <name type="scientific">Sorangium cellulosum</name>
    <name type="common">Polyangium cellulosum</name>
    <dbReference type="NCBI Taxonomy" id="56"/>
    <lineage>
        <taxon>Bacteria</taxon>
        <taxon>Pseudomonadati</taxon>
        <taxon>Myxococcota</taxon>
        <taxon>Polyangia</taxon>
        <taxon>Polyangiales</taxon>
        <taxon>Polyangiaceae</taxon>
        <taxon>Sorangium</taxon>
    </lineage>
</organism>
<dbReference type="Proteomes" id="UP000075604">
    <property type="component" value="Unassembled WGS sequence"/>
</dbReference>
<dbReference type="InterPro" id="IPR013406">
    <property type="entry name" value="CHP02574_addiction_mod"/>
</dbReference>
<evidence type="ECO:0008006" key="5">
    <source>
        <dbReference type="Google" id="ProtNLM"/>
    </source>
</evidence>
<evidence type="ECO:0000313" key="1">
    <source>
        <dbReference type="EMBL" id="KYF50722.1"/>
    </source>
</evidence>
<dbReference type="EMBL" id="JEMC01001252">
    <property type="protein sequence ID" value="KYF98559.1"/>
    <property type="molecule type" value="Genomic_DNA"/>
</dbReference>
<accession>A0A150P4V2</accession>
<protein>
    <recommendedName>
        <fullName evidence="5">Addiction module protein</fullName>
    </recommendedName>
</protein>
<name>A0A150P4V2_SORCE</name>
<comment type="caution">
    <text evidence="1">The sequence shown here is derived from an EMBL/GenBank/DDBJ whole genome shotgun (WGS) entry which is preliminary data.</text>
</comment>
<evidence type="ECO:0000313" key="3">
    <source>
        <dbReference type="Proteomes" id="UP000075515"/>
    </source>
</evidence>
<gene>
    <name evidence="1" type="ORF">BE04_17860</name>
    <name evidence="2" type="ORF">BE18_40880</name>
</gene>
<dbReference type="NCBIfam" id="TIGR02574">
    <property type="entry name" value="stabl_TIGR02574"/>
    <property type="match status" value="1"/>
</dbReference>
<dbReference type="AlphaFoldDB" id="A0A150P4V2"/>